<dbReference type="EMBL" id="JAESWA010000004">
    <property type="protein sequence ID" value="MBL4930339.1"/>
    <property type="molecule type" value="Genomic_DNA"/>
</dbReference>
<gene>
    <name evidence="1" type="ORF">JK634_00745</name>
</gene>
<protein>
    <recommendedName>
        <fullName evidence="3">SIR2-like domain-containing protein</fullName>
    </recommendedName>
</protein>
<reference evidence="1" key="1">
    <citation type="submission" date="2021-01" db="EMBL/GenBank/DDBJ databases">
        <title>Genome public.</title>
        <authorList>
            <person name="Liu C."/>
            <person name="Sun Q."/>
        </authorList>
    </citation>
    <scope>NUCLEOTIDE SEQUENCE</scope>
    <source>
        <strain evidence="1">YIM B02565</strain>
    </source>
</reference>
<comment type="caution">
    <text evidence="1">The sequence shown here is derived from an EMBL/GenBank/DDBJ whole genome shotgun (WGS) entry which is preliminary data.</text>
</comment>
<dbReference type="AlphaFoldDB" id="A0A937FAF6"/>
<evidence type="ECO:0008006" key="3">
    <source>
        <dbReference type="Google" id="ProtNLM"/>
    </source>
</evidence>
<name>A0A937FAF6_9CLOT</name>
<evidence type="ECO:0000313" key="1">
    <source>
        <dbReference type="EMBL" id="MBL4930339.1"/>
    </source>
</evidence>
<keyword evidence="2" id="KW-1185">Reference proteome</keyword>
<organism evidence="1 2">
    <name type="scientific">Clostridium paridis</name>
    <dbReference type="NCBI Taxonomy" id="2803863"/>
    <lineage>
        <taxon>Bacteria</taxon>
        <taxon>Bacillati</taxon>
        <taxon>Bacillota</taxon>
        <taxon>Clostridia</taxon>
        <taxon>Eubacteriales</taxon>
        <taxon>Clostridiaceae</taxon>
        <taxon>Clostridium</taxon>
    </lineage>
</organism>
<sequence>MKKVALFLGAGAECSYGLPSGGKFALDIFRMNTSKDKDSLKNQLKNVDKQSPYSSWLPDDFENKKLTAFTKGQYDSIVKGSLENKRGLIINYLRHFDENVNVIVEGLYKEGLDIDKIFEEVLGVEIGKFNYGQEIKLNHMLGADMNEIFRTNYFSAFLRLIQIDNVSKEFNKNIKNITRTILELLIGSLGEELIHRLNDGVFEKSPDTIDLFDDLGAVFSLDYSNTGMRGLELLIENEEKNIFEITNNEEVILQFGMLILEDIFSRALDYQTLIDSNWRYIYNPKTDWGKFSKIIIFLYTVRRYINFQADKNKEKIAQGNGYYHDILKLEDDYELVAVGTTNYNSFIEDIIGKEVFYLNGSVKDYYDPYLNKIVTEKENEMKKHVIVPFLFTQSGIKPLTSVKMSARYVNLFNRLMEADIICIVGFGFNSDDGHINGMFRELIEDYNKTIVILHYTEENNNSIRNIKKEYQKKLRLDSIKGLNIILVDRNRNDVIRNNIWYRSLENEEAIDLE</sequence>
<proteinExistence type="predicted"/>
<evidence type="ECO:0000313" key="2">
    <source>
        <dbReference type="Proteomes" id="UP000623681"/>
    </source>
</evidence>
<dbReference type="RefSeq" id="WP_202765722.1">
    <property type="nucleotide sequence ID" value="NZ_JAESWA010000004.1"/>
</dbReference>
<dbReference type="Proteomes" id="UP000623681">
    <property type="component" value="Unassembled WGS sequence"/>
</dbReference>
<accession>A0A937FAF6</accession>